<dbReference type="Gene3D" id="3.40.50.1000">
    <property type="entry name" value="HAD superfamily/HAD-like"/>
    <property type="match status" value="1"/>
</dbReference>
<feature type="transmembrane region" description="Helical" evidence="11">
    <location>
        <begin position="778"/>
        <end position="796"/>
    </location>
</feature>
<dbReference type="PRINTS" id="PR00119">
    <property type="entry name" value="CATATPASE"/>
</dbReference>
<keyword evidence="9 11" id="KW-1133">Transmembrane helix</keyword>
<dbReference type="SFLD" id="SFLDF00027">
    <property type="entry name" value="p-type_atpase"/>
    <property type="match status" value="1"/>
</dbReference>
<dbReference type="FunFam" id="2.70.150.10:FF:000160">
    <property type="entry name" value="Sarcoplasmic/endoplasmic reticulum calcium ATPase 1"/>
    <property type="match status" value="1"/>
</dbReference>
<dbReference type="GO" id="GO:1990573">
    <property type="term" value="P:potassium ion import across plasma membrane"/>
    <property type="evidence" value="ECO:0007669"/>
    <property type="project" value="TreeGrafter"/>
</dbReference>
<dbReference type="NCBIfam" id="TIGR01494">
    <property type="entry name" value="ATPase_P-type"/>
    <property type="match status" value="3"/>
</dbReference>
<feature type="domain" description="Cation-transporting P-type ATPase N-terminal" evidence="12">
    <location>
        <begin position="2"/>
        <end position="65"/>
    </location>
</feature>
<dbReference type="InParanoid" id="A0A1B1YTC7"/>
<dbReference type="PANTHER" id="PTHR43294">
    <property type="entry name" value="SODIUM/POTASSIUM-TRANSPORTING ATPASE SUBUNIT ALPHA"/>
    <property type="match status" value="1"/>
</dbReference>
<dbReference type="GO" id="GO:0005391">
    <property type="term" value="F:P-type sodium:potassium-exchanging transporter activity"/>
    <property type="evidence" value="ECO:0007669"/>
    <property type="project" value="TreeGrafter"/>
</dbReference>
<reference evidence="14" key="1">
    <citation type="submission" date="2016-03" db="EMBL/GenBank/DDBJ databases">
        <title>Complete genome sequence of Solimmundus cernigliae, representing a novel lineage of polycyclic aromatic hydrocarbon degraders within the Gammaproteobacteria.</title>
        <authorList>
            <person name="Singleton D.R."/>
            <person name="Dickey A.N."/>
            <person name="Scholl E.H."/>
            <person name="Wright F.A."/>
            <person name="Aitken M.D."/>
        </authorList>
    </citation>
    <scope>NUCLEOTIDE SEQUENCE [LARGE SCALE GENOMIC DNA]</scope>
    <source>
        <strain evidence="14">TR3.2</strain>
    </source>
</reference>
<keyword evidence="4 11" id="KW-0812">Transmembrane</keyword>
<evidence type="ECO:0000256" key="3">
    <source>
        <dbReference type="ARBA" id="ARBA00022553"/>
    </source>
</evidence>
<dbReference type="SUPFAM" id="SSF81660">
    <property type="entry name" value="Metal cation-transporting ATPase, ATP-binding domain N"/>
    <property type="match status" value="1"/>
</dbReference>
<dbReference type="GO" id="GO:0016887">
    <property type="term" value="F:ATP hydrolysis activity"/>
    <property type="evidence" value="ECO:0007669"/>
    <property type="project" value="InterPro"/>
</dbReference>
<keyword evidence="7" id="KW-0460">Magnesium</keyword>
<dbReference type="KEGG" id="gbi:PG2T_07555"/>
<dbReference type="InterPro" id="IPR006068">
    <property type="entry name" value="ATPase_P-typ_cation-transptr_C"/>
</dbReference>
<dbReference type="InterPro" id="IPR018303">
    <property type="entry name" value="ATPase_P-typ_P_site"/>
</dbReference>
<keyword evidence="10 11" id="KW-0472">Membrane</keyword>
<keyword evidence="8" id="KW-1278">Translocase</keyword>
<dbReference type="SUPFAM" id="SSF81665">
    <property type="entry name" value="Calcium ATPase, transmembrane domain M"/>
    <property type="match status" value="1"/>
</dbReference>
<keyword evidence="5" id="KW-0547">Nucleotide-binding</keyword>
<sequence>MQALSSSAGSGLGRHEAARRLEQYGRNSLPEPRQRGPWLRFVLQFHNPLLYVLLVAGAVTFALDDHVDAAVITGVVLINAVIGFVQEGRAHKALEAVRAMLASRAMVLRDGERHEIDAALLVPGDIVLLESGARVPADLRLLRVRNLRVNEAALTGESVPVEKGTEPVAGAAPIGDRSCMAHAGTVVSVGQAHGVVVATGQQTQMGHIGRLVGEVQTLATPLTRRLDQFARQITLFILTVGLVTFLYGHFVRGMPALDVFLAVVALAVAAIPEGLPAIVTIVLAIGTRVMARNNAIVRRLPAVETLGSVTVICSDKTGTLTRNEMTAVQVMLPTHTLQVTGAGYAPEGGFHGHGVSVDAAQDGLLQGLSRCALLCNDARLGHDATGGWQLVGDPTEGALLTLACKAGLDPLEEAATWPRVDAIPFESEHRFMATLHHEHAGRACVLLKGAPERVLDLCGQDASGQPLDRAAWAARMEDAAGAGQRVLALASCDMPAGTTALAMTDISRRFTLLGLVGLIDPPREEAIVAVADCQRAGVRVKMITGDHAVTAAAIGRQLGLHADRAVTGDAVSGLDDAALQRVVLENDVFARASPEHKLRLVAALQAQGELVAMTGDGVNDAPALKAANIGVAMGQKGTDAAREAADLVLTDDNFATIARAVREGRVVFDNIKKSLLFMLPTNGGEAGVILLALFAGLALPVTAGQILWVNTVTAVTLALALAFEPAEPGVMRRPPRRPSEPLITRVLAARIAYVSLLMIAVTFAVFEWELARGSSVQMARTAAVNMLVFGELVYLFNVRRFTASALTRDVLTGNPVALWMAVLLVVFQLLFTYAPPMQQLFGTAALDMLSWSMILALGLGKFLAVEAEKAVLRRLQVRSV</sequence>
<dbReference type="Pfam" id="PF00690">
    <property type="entry name" value="Cation_ATPase_N"/>
    <property type="match status" value="1"/>
</dbReference>
<dbReference type="InterPro" id="IPR023298">
    <property type="entry name" value="ATPase_P-typ_TM_dom_sf"/>
</dbReference>
<evidence type="ECO:0000256" key="2">
    <source>
        <dbReference type="ARBA" id="ARBA00005675"/>
    </source>
</evidence>
<dbReference type="SMART" id="SM00831">
    <property type="entry name" value="Cation_ATPase_N"/>
    <property type="match status" value="1"/>
</dbReference>
<dbReference type="STRING" id="1810504.PG2T_07555"/>
<comment type="subcellular location">
    <subcellularLocation>
        <location evidence="1">Endomembrane system</location>
        <topology evidence="1">Multi-pass membrane protein</topology>
    </subcellularLocation>
</comment>
<comment type="similarity">
    <text evidence="2">Belongs to the cation transport ATPase (P-type) (TC 3.A.3) family. Type IIA subfamily.</text>
</comment>
<dbReference type="EMBL" id="CP014671">
    <property type="protein sequence ID" value="ANX04051.1"/>
    <property type="molecule type" value="Genomic_DNA"/>
</dbReference>
<dbReference type="GO" id="GO:0030007">
    <property type="term" value="P:intracellular potassium ion homeostasis"/>
    <property type="evidence" value="ECO:0007669"/>
    <property type="project" value="TreeGrafter"/>
</dbReference>
<name>A0A1B1YTC7_9GAMM</name>
<dbReference type="PRINTS" id="PR00120">
    <property type="entry name" value="HATPASE"/>
</dbReference>
<evidence type="ECO:0000256" key="9">
    <source>
        <dbReference type="ARBA" id="ARBA00022989"/>
    </source>
</evidence>
<feature type="transmembrane region" description="Helical" evidence="11">
    <location>
        <begin position="675"/>
        <end position="699"/>
    </location>
</feature>
<dbReference type="InterPro" id="IPR023214">
    <property type="entry name" value="HAD_sf"/>
</dbReference>
<dbReference type="GO" id="GO:0036376">
    <property type="term" value="P:sodium ion export across plasma membrane"/>
    <property type="evidence" value="ECO:0007669"/>
    <property type="project" value="TreeGrafter"/>
</dbReference>
<dbReference type="InterPro" id="IPR008250">
    <property type="entry name" value="ATPase_P-typ_transduc_dom_A_sf"/>
</dbReference>
<dbReference type="SUPFAM" id="SSF56784">
    <property type="entry name" value="HAD-like"/>
    <property type="match status" value="1"/>
</dbReference>
<evidence type="ECO:0000256" key="6">
    <source>
        <dbReference type="ARBA" id="ARBA00022840"/>
    </source>
</evidence>
<dbReference type="InterPro" id="IPR001757">
    <property type="entry name" value="P_typ_ATPase"/>
</dbReference>
<proteinExistence type="inferred from homology"/>
<feature type="transmembrane region" description="Helical" evidence="11">
    <location>
        <begin position="229"/>
        <end position="247"/>
    </location>
</feature>
<gene>
    <name evidence="13" type="ORF">PG2T_07555</name>
</gene>
<dbReference type="InterPro" id="IPR044492">
    <property type="entry name" value="P_typ_ATPase_HD_dom"/>
</dbReference>
<accession>A0A1B1YTC7</accession>
<dbReference type="PANTHER" id="PTHR43294:SF20">
    <property type="entry name" value="P-TYPE ATPASE"/>
    <property type="match status" value="1"/>
</dbReference>
<feature type="transmembrane region" description="Helical" evidence="11">
    <location>
        <begin position="840"/>
        <end position="864"/>
    </location>
</feature>
<dbReference type="InterPro" id="IPR023299">
    <property type="entry name" value="ATPase_P-typ_cyto_dom_N"/>
</dbReference>
<evidence type="ECO:0000256" key="5">
    <source>
        <dbReference type="ARBA" id="ARBA00022741"/>
    </source>
</evidence>
<dbReference type="Gene3D" id="3.40.1110.10">
    <property type="entry name" value="Calcium-transporting ATPase, cytoplasmic domain N"/>
    <property type="match status" value="1"/>
</dbReference>
<keyword evidence="3" id="KW-0597">Phosphoprotein</keyword>
<evidence type="ECO:0000256" key="7">
    <source>
        <dbReference type="ARBA" id="ARBA00022842"/>
    </source>
</evidence>
<dbReference type="SFLD" id="SFLDS00003">
    <property type="entry name" value="Haloacid_Dehalogenase"/>
    <property type="match status" value="1"/>
</dbReference>
<keyword evidence="6" id="KW-0067">ATP-binding</keyword>
<dbReference type="Pfam" id="PF00122">
    <property type="entry name" value="E1-E2_ATPase"/>
    <property type="match status" value="1"/>
</dbReference>
<dbReference type="InterPro" id="IPR004014">
    <property type="entry name" value="ATPase_P-typ_cation-transptr_N"/>
</dbReference>
<feature type="transmembrane region" description="Helical" evidence="11">
    <location>
        <begin position="816"/>
        <end position="834"/>
    </location>
</feature>
<dbReference type="Pfam" id="PF13246">
    <property type="entry name" value="Cation_ATPase"/>
    <property type="match status" value="1"/>
</dbReference>
<feature type="transmembrane region" description="Helical" evidence="11">
    <location>
        <begin position="259"/>
        <end position="285"/>
    </location>
</feature>
<dbReference type="GO" id="GO:1902600">
    <property type="term" value="P:proton transmembrane transport"/>
    <property type="evidence" value="ECO:0007669"/>
    <property type="project" value="TreeGrafter"/>
</dbReference>
<evidence type="ECO:0000256" key="10">
    <source>
        <dbReference type="ARBA" id="ARBA00023136"/>
    </source>
</evidence>
<dbReference type="SUPFAM" id="SSF81653">
    <property type="entry name" value="Calcium ATPase, transduction domain A"/>
    <property type="match status" value="1"/>
</dbReference>
<dbReference type="InterPro" id="IPR036412">
    <property type="entry name" value="HAD-like_sf"/>
</dbReference>
<dbReference type="GO" id="GO:0005524">
    <property type="term" value="F:ATP binding"/>
    <property type="evidence" value="ECO:0007669"/>
    <property type="project" value="UniProtKB-KW"/>
</dbReference>
<dbReference type="GO" id="GO:0012505">
    <property type="term" value="C:endomembrane system"/>
    <property type="evidence" value="ECO:0007669"/>
    <property type="project" value="UniProtKB-SubCell"/>
</dbReference>
<evidence type="ECO:0000256" key="1">
    <source>
        <dbReference type="ARBA" id="ARBA00004127"/>
    </source>
</evidence>
<evidence type="ECO:0000256" key="11">
    <source>
        <dbReference type="SAM" id="Phobius"/>
    </source>
</evidence>
<dbReference type="GO" id="GO:0006883">
    <property type="term" value="P:intracellular sodium ion homeostasis"/>
    <property type="evidence" value="ECO:0007669"/>
    <property type="project" value="TreeGrafter"/>
</dbReference>
<dbReference type="GO" id="GO:0005886">
    <property type="term" value="C:plasma membrane"/>
    <property type="evidence" value="ECO:0007669"/>
    <property type="project" value="TreeGrafter"/>
</dbReference>
<dbReference type="Gene3D" id="1.20.1110.10">
    <property type="entry name" value="Calcium-transporting ATPase, transmembrane domain"/>
    <property type="match status" value="1"/>
</dbReference>
<dbReference type="AlphaFoldDB" id="A0A1B1YTC7"/>
<keyword evidence="14" id="KW-1185">Reference proteome</keyword>
<evidence type="ECO:0000256" key="8">
    <source>
        <dbReference type="ARBA" id="ARBA00022967"/>
    </source>
</evidence>
<feature type="transmembrane region" description="Helical" evidence="11">
    <location>
        <begin position="747"/>
        <end position="766"/>
    </location>
</feature>
<dbReference type="FunFam" id="3.40.50.1000:FF:000001">
    <property type="entry name" value="Phospholipid-transporting ATPase IC"/>
    <property type="match status" value="1"/>
</dbReference>
<protein>
    <submittedName>
        <fullName evidence="13">Carbonate dehydratase</fullName>
    </submittedName>
</protein>
<feature type="transmembrane region" description="Helical" evidence="11">
    <location>
        <begin position="41"/>
        <end position="63"/>
    </location>
</feature>
<dbReference type="Pfam" id="PF00689">
    <property type="entry name" value="Cation_ATPase_C"/>
    <property type="match status" value="1"/>
</dbReference>
<evidence type="ECO:0000313" key="14">
    <source>
        <dbReference type="Proteomes" id="UP000092952"/>
    </source>
</evidence>
<feature type="transmembrane region" description="Helical" evidence="11">
    <location>
        <begin position="69"/>
        <end position="85"/>
    </location>
</feature>
<dbReference type="SFLD" id="SFLDG00002">
    <property type="entry name" value="C1.7:_P-type_atpase_like"/>
    <property type="match status" value="1"/>
</dbReference>
<dbReference type="Proteomes" id="UP000092952">
    <property type="component" value="Chromosome"/>
</dbReference>
<dbReference type="PROSITE" id="PS00154">
    <property type="entry name" value="ATPASE_E1_E2"/>
    <property type="match status" value="1"/>
</dbReference>
<dbReference type="Pfam" id="PF08282">
    <property type="entry name" value="Hydrolase_3"/>
    <property type="match status" value="1"/>
</dbReference>
<feature type="transmembrane region" description="Helical" evidence="11">
    <location>
        <begin position="705"/>
        <end position="726"/>
    </location>
</feature>
<organism evidence="13 14">
    <name type="scientific">Immundisolibacter cernigliae</name>
    <dbReference type="NCBI Taxonomy" id="1810504"/>
    <lineage>
        <taxon>Bacteria</taxon>
        <taxon>Pseudomonadati</taxon>
        <taxon>Pseudomonadota</taxon>
        <taxon>Gammaproteobacteria</taxon>
        <taxon>Immundisolibacterales</taxon>
        <taxon>Immundisolibacteraceae</taxon>
        <taxon>Immundisolibacter</taxon>
    </lineage>
</organism>
<evidence type="ECO:0000259" key="12">
    <source>
        <dbReference type="SMART" id="SM00831"/>
    </source>
</evidence>
<dbReference type="InterPro" id="IPR050510">
    <property type="entry name" value="Cation_transp_ATPase_P-type"/>
</dbReference>
<evidence type="ECO:0000313" key="13">
    <source>
        <dbReference type="EMBL" id="ANX04051.1"/>
    </source>
</evidence>
<evidence type="ECO:0000256" key="4">
    <source>
        <dbReference type="ARBA" id="ARBA00022692"/>
    </source>
</evidence>
<dbReference type="Gene3D" id="2.70.150.10">
    <property type="entry name" value="Calcium-transporting ATPase, cytoplasmic transduction domain A"/>
    <property type="match status" value="1"/>
</dbReference>
<dbReference type="InterPro" id="IPR059000">
    <property type="entry name" value="ATPase_P-type_domA"/>
</dbReference>